<dbReference type="Gene3D" id="3.40.50.2300">
    <property type="match status" value="1"/>
</dbReference>
<feature type="coiled-coil region" evidence="4">
    <location>
        <begin position="108"/>
        <end position="135"/>
    </location>
</feature>
<evidence type="ECO:0000256" key="3">
    <source>
        <dbReference type="PROSITE-ProRule" id="PRU00169"/>
    </source>
</evidence>
<evidence type="ECO:0000256" key="2">
    <source>
        <dbReference type="ARBA" id="ARBA00023012"/>
    </source>
</evidence>
<comment type="caution">
    <text evidence="6">The sequence shown here is derived from an EMBL/GenBank/DDBJ whole genome shotgun (WGS) entry which is preliminary data.</text>
</comment>
<keyword evidence="4" id="KW-0175">Coiled coil</keyword>
<keyword evidence="1 3" id="KW-0597">Phosphoprotein</keyword>
<evidence type="ECO:0000313" key="7">
    <source>
        <dbReference type="Proteomes" id="UP000605201"/>
    </source>
</evidence>
<dbReference type="InterPro" id="IPR050595">
    <property type="entry name" value="Bact_response_regulator"/>
</dbReference>
<dbReference type="InterPro" id="IPR001789">
    <property type="entry name" value="Sig_transdc_resp-reg_receiver"/>
</dbReference>
<evidence type="ECO:0000259" key="5">
    <source>
        <dbReference type="PROSITE" id="PS50110"/>
    </source>
</evidence>
<dbReference type="PANTHER" id="PTHR44591">
    <property type="entry name" value="STRESS RESPONSE REGULATOR PROTEIN 1"/>
    <property type="match status" value="1"/>
</dbReference>
<name>A0A8J6NZT1_9BACT</name>
<evidence type="ECO:0000256" key="1">
    <source>
        <dbReference type="ARBA" id="ARBA00022553"/>
    </source>
</evidence>
<reference evidence="6 7" key="1">
    <citation type="submission" date="2020-08" db="EMBL/GenBank/DDBJ databases">
        <title>Bridging the membrane lipid divide: bacteria of the FCB group superphylum have the potential to synthesize archaeal ether lipids.</title>
        <authorList>
            <person name="Villanueva L."/>
            <person name="Von Meijenfeldt F.A.B."/>
            <person name="Westbye A.B."/>
            <person name="Yadav S."/>
            <person name="Hopmans E.C."/>
            <person name="Dutilh B.E."/>
            <person name="Sinninghe Damste J.S."/>
        </authorList>
    </citation>
    <scope>NUCLEOTIDE SEQUENCE [LARGE SCALE GENOMIC DNA]</scope>
    <source>
        <strain evidence="6">NIOZ-UU17</strain>
    </source>
</reference>
<evidence type="ECO:0000313" key="6">
    <source>
        <dbReference type="EMBL" id="MBC8431583.1"/>
    </source>
</evidence>
<organism evidence="6 7">
    <name type="scientific">Candidatus Desulfatibia vada</name>
    <dbReference type="NCBI Taxonomy" id="2841696"/>
    <lineage>
        <taxon>Bacteria</taxon>
        <taxon>Pseudomonadati</taxon>
        <taxon>Thermodesulfobacteriota</taxon>
        <taxon>Desulfobacteria</taxon>
        <taxon>Desulfobacterales</taxon>
        <taxon>Desulfobacterales incertae sedis</taxon>
        <taxon>Candidatus Desulfatibia</taxon>
    </lineage>
</organism>
<dbReference type="AlphaFoldDB" id="A0A8J6NZT1"/>
<keyword evidence="2" id="KW-0902">Two-component regulatory system</keyword>
<dbReference type="Proteomes" id="UP000605201">
    <property type="component" value="Unassembled WGS sequence"/>
</dbReference>
<dbReference type="Pfam" id="PF00072">
    <property type="entry name" value="Response_reg"/>
    <property type="match status" value="1"/>
</dbReference>
<feature type="domain" description="Response regulatory" evidence="5">
    <location>
        <begin position="5"/>
        <end position="119"/>
    </location>
</feature>
<evidence type="ECO:0000256" key="4">
    <source>
        <dbReference type="SAM" id="Coils"/>
    </source>
</evidence>
<accession>A0A8J6NZT1</accession>
<dbReference type="InterPro" id="IPR011006">
    <property type="entry name" value="CheY-like_superfamily"/>
</dbReference>
<protein>
    <submittedName>
        <fullName evidence="6">Response regulator</fullName>
    </submittedName>
</protein>
<dbReference type="EMBL" id="JACNIG010000156">
    <property type="protein sequence ID" value="MBC8431583.1"/>
    <property type="molecule type" value="Genomic_DNA"/>
</dbReference>
<proteinExistence type="predicted"/>
<gene>
    <name evidence="6" type="ORF">H8D96_06650</name>
</gene>
<dbReference type="PANTHER" id="PTHR44591:SF14">
    <property type="entry name" value="PROTEIN PILG"/>
    <property type="match status" value="1"/>
</dbReference>
<sequence length="145" mass="16344">MDKIKILLVDDDQNFLSITKKRLAKRGYTVQTASTGLEALESLRSQNIQVGILDIKMPDMNGIEVLKIIKTQFPLVQVIMLTGIPTVGCASDSLKAGALNYLIKPVDFEELLLKIEEAHAQGQRLEQTIRNTQIKVLEHKYKRIK</sequence>
<dbReference type="SUPFAM" id="SSF52172">
    <property type="entry name" value="CheY-like"/>
    <property type="match status" value="1"/>
</dbReference>
<dbReference type="SMART" id="SM00448">
    <property type="entry name" value="REC"/>
    <property type="match status" value="1"/>
</dbReference>
<dbReference type="PROSITE" id="PS50110">
    <property type="entry name" value="RESPONSE_REGULATORY"/>
    <property type="match status" value="1"/>
</dbReference>
<dbReference type="GO" id="GO:0000160">
    <property type="term" value="P:phosphorelay signal transduction system"/>
    <property type="evidence" value="ECO:0007669"/>
    <property type="project" value="UniProtKB-KW"/>
</dbReference>
<feature type="modified residue" description="4-aspartylphosphate" evidence="3">
    <location>
        <position position="54"/>
    </location>
</feature>